<gene>
    <name evidence="10" type="ORF">CHYS00102_LOCUS18667</name>
</gene>
<evidence type="ECO:0000256" key="4">
    <source>
        <dbReference type="ARBA" id="ARBA00013100"/>
    </source>
</evidence>
<dbReference type="Pfam" id="PF01242">
    <property type="entry name" value="PTPS"/>
    <property type="match status" value="1"/>
</dbReference>
<evidence type="ECO:0000256" key="2">
    <source>
        <dbReference type="ARBA" id="ARBA00005126"/>
    </source>
</evidence>
<dbReference type="AlphaFoldDB" id="A0A7S1BLS1"/>
<evidence type="ECO:0000256" key="8">
    <source>
        <dbReference type="ARBA" id="ARBA00023239"/>
    </source>
</evidence>
<dbReference type="UniPathway" id="UPA00849">
    <property type="reaction ID" value="UER00819"/>
</dbReference>
<dbReference type="EC" id="4.2.3.12" evidence="4"/>
<keyword evidence="9" id="KW-0812">Transmembrane</keyword>
<name>A0A7S1BLS1_9STRA</name>
<organism evidence="10">
    <name type="scientific">Corethron hystrix</name>
    <dbReference type="NCBI Taxonomy" id="216773"/>
    <lineage>
        <taxon>Eukaryota</taxon>
        <taxon>Sar</taxon>
        <taxon>Stramenopiles</taxon>
        <taxon>Ochrophyta</taxon>
        <taxon>Bacillariophyta</taxon>
        <taxon>Coscinodiscophyceae</taxon>
        <taxon>Corethrophycidae</taxon>
        <taxon>Corethrales</taxon>
        <taxon>Corethraceae</taxon>
        <taxon>Corethron</taxon>
    </lineage>
</organism>
<reference evidence="10" key="1">
    <citation type="submission" date="2021-01" db="EMBL/GenBank/DDBJ databases">
        <authorList>
            <person name="Corre E."/>
            <person name="Pelletier E."/>
            <person name="Niang G."/>
            <person name="Scheremetjew M."/>
            <person name="Finn R."/>
            <person name="Kale V."/>
            <person name="Holt S."/>
            <person name="Cochrane G."/>
            <person name="Meng A."/>
            <person name="Brown T."/>
            <person name="Cohen L."/>
        </authorList>
    </citation>
    <scope>NUCLEOTIDE SEQUENCE</scope>
    <source>
        <strain evidence="10">308</strain>
    </source>
</reference>
<comment type="similarity">
    <text evidence="3">Belongs to the PTPS family.</text>
</comment>
<keyword evidence="9" id="KW-0472">Membrane</keyword>
<evidence type="ECO:0000256" key="6">
    <source>
        <dbReference type="ARBA" id="ARBA00022833"/>
    </source>
</evidence>
<dbReference type="InterPro" id="IPR038418">
    <property type="entry name" value="6-PTP_synth/QueD_sf"/>
</dbReference>
<dbReference type="InterPro" id="IPR007115">
    <property type="entry name" value="6-PTP_synth/QueD"/>
</dbReference>
<evidence type="ECO:0000256" key="9">
    <source>
        <dbReference type="SAM" id="Phobius"/>
    </source>
</evidence>
<evidence type="ECO:0000256" key="3">
    <source>
        <dbReference type="ARBA" id="ARBA00009164"/>
    </source>
</evidence>
<keyword evidence="6" id="KW-0862">Zinc</keyword>
<keyword evidence="9" id="KW-1133">Transmembrane helix</keyword>
<dbReference type="EMBL" id="HBFR01025935">
    <property type="protein sequence ID" value="CAD8891461.1"/>
    <property type="molecule type" value="Transcribed_RNA"/>
</dbReference>
<dbReference type="Gene3D" id="3.30.479.10">
    <property type="entry name" value="6-pyruvoyl tetrahydropterin synthase/QueD"/>
    <property type="match status" value="1"/>
</dbReference>
<dbReference type="PANTHER" id="PTHR12589:SF7">
    <property type="entry name" value="6-PYRUVOYL TETRAHYDROBIOPTERIN SYNTHASE"/>
    <property type="match status" value="1"/>
</dbReference>
<comment type="cofactor">
    <cofactor evidence="1">
        <name>Zn(2+)</name>
        <dbReference type="ChEBI" id="CHEBI:29105"/>
    </cofactor>
</comment>
<evidence type="ECO:0000313" key="10">
    <source>
        <dbReference type="EMBL" id="CAD8891461.1"/>
    </source>
</evidence>
<dbReference type="GO" id="GO:0046872">
    <property type="term" value="F:metal ion binding"/>
    <property type="evidence" value="ECO:0007669"/>
    <property type="project" value="UniProtKB-KW"/>
</dbReference>
<proteinExistence type="inferred from homology"/>
<protein>
    <recommendedName>
        <fullName evidence="4">6-pyruvoyltetrahydropterin synthase</fullName>
        <ecNumber evidence="4">4.2.3.12</ecNumber>
    </recommendedName>
</protein>
<evidence type="ECO:0000256" key="5">
    <source>
        <dbReference type="ARBA" id="ARBA00022723"/>
    </source>
</evidence>
<dbReference type="GO" id="GO:0003874">
    <property type="term" value="F:6-pyruvoyltetrahydropterin synthase activity"/>
    <property type="evidence" value="ECO:0007669"/>
    <property type="project" value="UniProtKB-EC"/>
</dbReference>
<evidence type="ECO:0000256" key="7">
    <source>
        <dbReference type="ARBA" id="ARBA00023007"/>
    </source>
</evidence>
<keyword evidence="8" id="KW-0456">Lyase</keyword>
<dbReference type="PANTHER" id="PTHR12589">
    <property type="entry name" value="PYRUVOYL TETRAHYDROBIOPTERIN SYNTHASE"/>
    <property type="match status" value="1"/>
</dbReference>
<evidence type="ECO:0000256" key="1">
    <source>
        <dbReference type="ARBA" id="ARBA00001947"/>
    </source>
</evidence>
<feature type="transmembrane region" description="Helical" evidence="9">
    <location>
        <begin position="20"/>
        <end position="39"/>
    </location>
</feature>
<sequence>MKRFFQHQPSASTDVSRIRLFHTNFATFCLQLVLFVAYISPYGGANGKSFGSLPYSLGIRDSFMIAHSFAGNPDFGPAQSLHGATYTCDCSFRCKKLHAKNNWVLDIGYASAVVKEELSKYNFKNLDEMFLGTMTTTEFMSQIICEGIAKRMRSEKNFRGSLEVKLFESHCAWASYTIDI</sequence>
<dbReference type="GO" id="GO:0006729">
    <property type="term" value="P:tetrahydrobiopterin biosynthetic process"/>
    <property type="evidence" value="ECO:0007669"/>
    <property type="project" value="UniProtKB-UniPathway"/>
</dbReference>
<dbReference type="SUPFAM" id="SSF55620">
    <property type="entry name" value="Tetrahydrobiopterin biosynthesis enzymes-like"/>
    <property type="match status" value="1"/>
</dbReference>
<accession>A0A7S1BLS1</accession>
<comment type="pathway">
    <text evidence="2">Cofactor biosynthesis; tetrahydrobiopterin biosynthesis; tetrahydrobiopterin from 7,8-dihydroneopterin triphosphate: step 1/3.</text>
</comment>
<keyword evidence="5" id="KW-0479">Metal-binding</keyword>
<keyword evidence="7" id="KW-0783">Tetrahydrobiopterin biosynthesis</keyword>